<dbReference type="AlphaFoldDB" id="A0AAJ1MK53"/>
<comment type="caution">
    <text evidence="3">The sequence shown here is derived from an EMBL/GenBank/DDBJ whole genome shotgun (WGS) entry which is preliminary data.</text>
</comment>
<dbReference type="PANTHER" id="PTHR33219:SF14">
    <property type="entry name" value="PROTEIN COFACTOR ASSEMBLY OF COMPLEX C SUBUNIT B CCB3, CHLOROPLASTIC-RELATED"/>
    <property type="match status" value="1"/>
</dbReference>
<dbReference type="EMBL" id="JAQQAL010000042">
    <property type="protein sequence ID" value="MDC7228213.1"/>
    <property type="molecule type" value="Genomic_DNA"/>
</dbReference>
<sequence length="196" mass="22026">MQIIARTISAVLSVYMILLIIRVMLTWFRTAQNHQVFHYLAAITDPYLNWFRRFQALRFGMIDFSPIIAFVVLGFVINISSSIATYGKITVGFFLALLVNGIWSIISFILVLLIILTIIRLVGATFAKGGFIAQMSPGIDSIIEPLTSWVRRTIFRNRFTPYTTQLGIALAILIVLNIAGRFLFGYLTNLAAGLPF</sequence>
<evidence type="ECO:0000256" key="1">
    <source>
        <dbReference type="ARBA" id="ARBA00010894"/>
    </source>
</evidence>
<keyword evidence="2" id="KW-0472">Membrane</keyword>
<reference evidence="3 4" key="1">
    <citation type="submission" date="2022-12" db="EMBL/GenBank/DDBJ databases">
        <title>Metagenome assembled genome from gulf of manar.</title>
        <authorList>
            <person name="Kohli P."/>
            <person name="Pk S."/>
            <person name="Venkata Ramana C."/>
            <person name="Sasikala C."/>
        </authorList>
    </citation>
    <scope>NUCLEOTIDE SEQUENCE [LARGE SCALE GENOMIC DNA]</scope>
    <source>
        <strain evidence="3">JB008</strain>
    </source>
</reference>
<feature type="transmembrane region" description="Helical" evidence="2">
    <location>
        <begin position="12"/>
        <end position="30"/>
    </location>
</feature>
<dbReference type="InterPro" id="IPR003425">
    <property type="entry name" value="CCB3/YggT"/>
</dbReference>
<evidence type="ECO:0000313" key="4">
    <source>
        <dbReference type="Proteomes" id="UP001221217"/>
    </source>
</evidence>
<feature type="transmembrane region" description="Helical" evidence="2">
    <location>
        <begin position="64"/>
        <end position="87"/>
    </location>
</feature>
<evidence type="ECO:0000313" key="3">
    <source>
        <dbReference type="EMBL" id="MDC7228213.1"/>
    </source>
</evidence>
<dbReference type="Pfam" id="PF02325">
    <property type="entry name" value="CCB3_YggT"/>
    <property type="match status" value="1"/>
</dbReference>
<dbReference type="Proteomes" id="UP001221217">
    <property type="component" value="Unassembled WGS sequence"/>
</dbReference>
<proteinExistence type="inferred from homology"/>
<keyword evidence="2" id="KW-0812">Transmembrane</keyword>
<dbReference type="GO" id="GO:0016020">
    <property type="term" value="C:membrane"/>
    <property type="evidence" value="ECO:0007669"/>
    <property type="project" value="InterPro"/>
</dbReference>
<accession>A0AAJ1MK53</accession>
<feature type="transmembrane region" description="Helical" evidence="2">
    <location>
        <begin position="166"/>
        <end position="187"/>
    </location>
</feature>
<feature type="transmembrane region" description="Helical" evidence="2">
    <location>
        <begin position="93"/>
        <end position="119"/>
    </location>
</feature>
<name>A0AAJ1MK53_9SPIO</name>
<protein>
    <submittedName>
        <fullName evidence="3">YggT family protein</fullName>
    </submittedName>
</protein>
<evidence type="ECO:0000256" key="2">
    <source>
        <dbReference type="SAM" id="Phobius"/>
    </source>
</evidence>
<comment type="similarity">
    <text evidence="1">Belongs to the YggT family.</text>
</comment>
<gene>
    <name evidence="3" type="ORF">PQJ61_15735</name>
</gene>
<dbReference type="PANTHER" id="PTHR33219">
    <property type="entry name" value="YLMG HOMOLOG PROTEIN 2, CHLOROPLASTIC"/>
    <property type="match status" value="1"/>
</dbReference>
<keyword evidence="2" id="KW-1133">Transmembrane helix</keyword>
<organism evidence="3 4">
    <name type="scientific">Candidatus Thalassospirochaeta sargassi</name>
    <dbReference type="NCBI Taxonomy" id="3119039"/>
    <lineage>
        <taxon>Bacteria</taxon>
        <taxon>Pseudomonadati</taxon>
        <taxon>Spirochaetota</taxon>
        <taxon>Spirochaetia</taxon>
        <taxon>Spirochaetales</taxon>
        <taxon>Spirochaetaceae</taxon>
        <taxon>Candidatus Thalassospirochaeta</taxon>
    </lineage>
</organism>
<feature type="transmembrane region" description="Helical" evidence="2">
    <location>
        <begin position="36"/>
        <end position="52"/>
    </location>
</feature>